<evidence type="ECO:0000256" key="1">
    <source>
        <dbReference type="ARBA" id="ARBA00006484"/>
    </source>
</evidence>
<dbReference type="PANTHER" id="PTHR43180:SF66">
    <property type="entry name" value="SHORT-CHAIN DEHYDROGENASE_REDUCTASE FAMILY PROTEIN"/>
    <property type="match status" value="1"/>
</dbReference>
<dbReference type="InterPro" id="IPR036291">
    <property type="entry name" value="NAD(P)-bd_dom_sf"/>
</dbReference>
<dbReference type="RefSeq" id="WP_182890787.1">
    <property type="nucleotide sequence ID" value="NZ_JACGZW010000003.1"/>
</dbReference>
<dbReference type="PROSITE" id="PS00061">
    <property type="entry name" value="ADH_SHORT"/>
    <property type="match status" value="1"/>
</dbReference>
<evidence type="ECO:0000256" key="2">
    <source>
        <dbReference type="ARBA" id="ARBA00023002"/>
    </source>
</evidence>
<dbReference type="PRINTS" id="PR00081">
    <property type="entry name" value="GDHRDH"/>
</dbReference>
<dbReference type="AlphaFoldDB" id="A0A7W3VVS0"/>
<sequence>MTEDRLAGKVALITGAARGQGAAAARAFVAQGAKVVIADVLDDEGKALAAELGEAAVFCHLDVSDEDGWTAAVETTAAEFGPPTVLVNNAGVLYFSELAKTPLAEYERVVRINQIGAFLGMRSVVEPMAGAGGGSIVNVSSVEGLAGMPFLVAYTATKFAIRGMTKVAALELGARGIRVNSVHPGMIDTKMVSDAAGADVDVSWVGKKVALGRVGRADEIAPLLVFLGSDESSYCTGGEFVADGGATATHALKL</sequence>
<reference evidence="3 4" key="1">
    <citation type="submission" date="2020-08" db="EMBL/GenBank/DDBJ databases">
        <title>Amycolatopsis sp. nov. DR6-1 isolated from Dendrobium heterocarpum.</title>
        <authorList>
            <person name="Tedsree N."/>
            <person name="Kuncharoen N."/>
            <person name="Likhitwitayawuid K."/>
            <person name="Tanasupawat S."/>
        </authorList>
    </citation>
    <scope>NUCLEOTIDE SEQUENCE [LARGE SCALE GENOMIC DNA]</scope>
    <source>
        <strain evidence="3 4">DR6-1</strain>
    </source>
</reference>
<comment type="caution">
    <text evidence="3">The sequence shown here is derived from an EMBL/GenBank/DDBJ whole genome shotgun (WGS) entry which is preliminary data.</text>
</comment>
<dbReference type="FunFam" id="3.40.50.720:FF:000084">
    <property type="entry name" value="Short-chain dehydrogenase reductase"/>
    <property type="match status" value="1"/>
</dbReference>
<dbReference type="PRINTS" id="PR00080">
    <property type="entry name" value="SDRFAMILY"/>
</dbReference>
<keyword evidence="4" id="KW-1185">Reference proteome</keyword>
<name>A0A7W3VVS0_9PSEU</name>
<dbReference type="InterPro" id="IPR020904">
    <property type="entry name" value="Sc_DH/Rdtase_CS"/>
</dbReference>
<dbReference type="Gene3D" id="3.40.50.720">
    <property type="entry name" value="NAD(P)-binding Rossmann-like Domain"/>
    <property type="match status" value="1"/>
</dbReference>
<evidence type="ECO:0000313" key="3">
    <source>
        <dbReference type="EMBL" id="MBB1153697.1"/>
    </source>
</evidence>
<dbReference type="InterPro" id="IPR002347">
    <property type="entry name" value="SDR_fam"/>
</dbReference>
<dbReference type="PANTHER" id="PTHR43180">
    <property type="entry name" value="3-OXOACYL-(ACYL-CARRIER-PROTEIN) REDUCTASE (AFU_ORTHOLOGUE AFUA_6G11210)"/>
    <property type="match status" value="1"/>
</dbReference>
<comment type="similarity">
    <text evidence="1">Belongs to the short-chain dehydrogenases/reductases (SDR) family.</text>
</comment>
<dbReference type="EMBL" id="JACGZW010000003">
    <property type="protein sequence ID" value="MBB1153697.1"/>
    <property type="molecule type" value="Genomic_DNA"/>
</dbReference>
<evidence type="ECO:0000313" key="4">
    <source>
        <dbReference type="Proteomes" id="UP000526734"/>
    </source>
</evidence>
<keyword evidence="2 3" id="KW-0560">Oxidoreductase</keyword>
<dbReference type="EC" id="1.1.1.47" evidence="3"/>
<organism evidence="3 4">
    <name type="scientific">Amycolatopsis dendrobii</name>
    <dbReference type="NCBI Taxonomy" id="2760662"/>
    <lineage>
        <taxon>Bacteria</taxon>
        <taxon>Bacillati</taxon>
        <taxon>Actinomycetota</taxon>
        <taxon>Actinomycetes</taxon>
        <taxon>Pseudonocardiales</taxon>
        <taxon>Pseudonocardiaceae</taxon>
        <taxon>Amycolatopsis</taxon>
    </lineage>
</organism>
<proteinExistence type="inferred from homology"/>
<dbReference type="Proteomes" id="UP000526734">
    <property type="component" value="Unassembled WGS sequence"/>
</dbReference>
<accession>A0A7W3VVS0</accession>
<dbReference type="NCBIfam" id="NF005559">
    <property type="entry name" value="PRK07231.1"/>
    <property type="match status" value="1"/>
</dbReference>
<dbReference type="GO" id="GO:0047936">
    <property type="term" value="F:glucose 1-dehydrogenase [NAD(P)+] activity"/>
    <property type="evidence" value="ECO:0007669"/>
    <property type="project" value="UniProtKB-EC"/>
</dbReference>
<gene>
    <name evidence="3" type="ORF">H4281_11195</name>
</gene>
<protein>
    <submittedName>
        <fullName evidence="3">Glucose 1-dehydrogenase</fullName>
        <ecNumber evidence="3">1.1.1.47</ecNumber>
    </submittedName>
</protein>
<dbReference type="Pfam" id="PF13561">
    <property type="entry name" value="adh_short_C2"/>
    <property type="match status" value="1"/>
</dbReference>
<dbReference type="SUPFAM" id="SSF51735">
    <property type="entry name" value="NAD(P)-binding Rossmann-fold domains"/>
    <property type="match status" value="1"/>
</dbReference>